<evidence type="ECO:0000313" key="3">
    <source>
        <dbReference type="EMBL" id="PON62181.1"/>
    </source>
</evidence>
<dbReference type="Proteomes" id="UP000237105">
    <property type="component" value="Unassembled WGS sequence"/>
</dbReference>
<evidence type="ECO:0000313" key="4">
    <source>
        <dbReference type="Proteomes" id="UP000237105"/>
    </source>
</evidence>
<feature type="non-terminal residue" evidence="3">
    <location>
        <position position="1"/>
    </location>
</feature>
<evidence type="ECO:0000256" key="2">
    <source>
        <dbReference type="SAM" id="Phobius"/>
    </source>
</evidence>
<organism evidence="3 4">
    <name type="scientific">Parasponia andersonii</name>
    <name type="common">Sponia andersonii</name>
    <dbReference type="NCBI Taxonomy" id="3476"/>
    <lineage>
        <taxon>Eukaryota</taxon>
        <taxon>Viridiplantae</taxon>
        <taxon>Streptophyta</taxon>
        <taxon>Embryophyta</taxon>
        <taxon>Tracheophyta</taxon>
        <taxon>Spermatophyta</taxon>
        <taxon>Magnoliopsida</taxon>
        <taxon>eudicotyledons</taxon>
        <taxon>Gunneridae</taxon>
        <taxon>Pentapetalae</taxon>
        <taxon>rosids</taxon>
        <taxon>fabids</taxon>
        <taxon>Rosales</taxon>
        <taxon>Cannabaceae</taxon>
        <taxon>Parasponia</taxon>
    </lineage>
</organism>
<gene>
    <name evidence="3" type="ORF">PanWU01x14_140310</name>
</gene>
<keyword evidence="2" id="KW-0812">Transmembrane</keyword>
<accession>A0A2P5CMB9</accession>
<proteinExistence type="predicted"/>
<sequence>FSGPKYLVPSRPALEQVPDRPDGPKYQGSAWPVLIQISLIGSTHFVTSIVKTKAQLKFWKSTGISSE</sequence>
<keyword evidence="2" id="KW-0472">Membrane</keyword>
<evidence type="ECO:0000256" key="1">
    <source>
        <dbReference type="SAM" id="MobiDB-lite"/>
    </source>
</evidence>
<feature type="transmembrane region" description="Helical" evidence="2">
    <location>
        <begin position="30"/>
        <end position="50"/>
    </location>
</feature>
<protein>
    <submittedName>
        <fullName evidence="3">Uncharacterized protein</fullName>
    </submittedName>
</protein>
<feature type="region of interest" description="Disordered" evidence="1">
    <location>
        <begin position="1"/>
        <end position="25"/>
    </location>
</feature>
<keyword evidence="2" id="KW-1133">Transmembrane helix</keyword>
<comment type="caution">
    <text evidence="3">The sequence shown here is derived from an EMBL/GenBank/DDBJ whole genome shotgun (WGS) entry which is preliminary data.</text>
</comment>
<keyword evidence="4" id="KW-1185">Reference proteome</keyword>
<dbReference type="AlphaFoldDB" id="A0A2P5CMB9"/>
<dbReference type="EMBL" id="JXTB01000115">
    <property type="protein sequence ID" value="PON62181.1"/>
    <property type="molecule type" value="Genomic_DNA"/>
</dbReference>
<reference evidence="4" key="1">
    <citation type="submission" date="2016-06" db="EMBL/GenBank/DDBJ databases">
        <title>Parallel loss of symbiosis genes in relatives of nitrogen-fixing non-legume Parasponia.</title>
        <authorList>
            <person name="Van Velzen R."/>
            <person name="Holmer R."/>
            <person name="Bu F."/>
            <person name="Rutten L."/>
            <person name="Van Zeijl A."/>
            <person name="Liu W."/>
            <person name="Santuari L."/>
            <person name="Cao Q."/>
            <person name="Sharma T."/>
            <person name="Shen D."/>
            <person name="Roswanjaya Y."/>
            <person name="Wardhani T."/>
            <person name="Kalhor M.S."/>
            <person name="Jansen J."/>
            <person name="Van den Hoogen J."/>
            <person name="Gungor B."/>
            <person name="Hartog M."/>
            <person name="Hontelez J."/>
            <person name="Verver J."/>
            <person name="Yang W.-C."/>
            <person name="Schijlen E."/>
            <person name="Repin R."/>
            <person name="Schilthuizen M."/>
            <person name="Schranz E."/>
            <person name="Heidstra R."/>
            <person name="Miyata K."/>
            <person name="Fedorova E."/>
            <person name="Kohlen W."/>
            <person name="Bisseling T."/>
            <person name="Smit S."/>
            <person name="Geurts R."/>
        </authorList>
    </citation>
    <scope>NUCLEOTIDE SEQUENCE [LARGE SCALE GENOMIC DNA]</scope>
    <source>
        <strain evidence="4">cv. WU1-14</strain>
    </source>
</reference>
<name>A0A2P5CMB9_PARAD</name>